<evidence type="ECO:0000313" key="1">
    <source>
        <dbReference type="EMBL" id="KAI4352609.1"/>
    </source>
</evidence>
<comment type="caution">
    <text evidence="1">The sequence shown here is derived from an EMBL/GenBank/DDBJ whole genome shotgun (WGS) entry which is preliminary data.</text>
</comment>
<protein>
    <submittedName>
        <fullName evidence="1">Uncharacterized protein</fullName>
    </submittedName>
</protein>
<proteinExistence type="predicted"/>
<accession>A0ACB9PXJ3</accession>
<organism evidence="1 2">
    <name type="scientific">Bauhinia variegata</name>
    <name type="common">Purple orchid tree</name>
    <name type="synonym">Phanera variegata</name>
    <dbReference type="NCBI Taxonomy" id="167791"/>
    <lineage>
        <taxon>Eukaryota</taxon>
        <taxon>Viridiplantae</taxon>
        <taxon>Streptophyta</taxon>
        <taxon>Embryophyta</taxon>
        <taxon>Tracheophyta</taxon>
        <taxon>Spermatophyta</taxon>
        <taxon>Magnoliopsida</taxon>
        <taxon>eudicotyledons</taxon>
        <taxon>Gunneridae</taxon>
        <taxon>Pentapetalae</taxon>
        <taxon>rosids</taxon>
        <taxon>fabids</taxon>
        <taxon>Fabales</taxon>
        <taxon>Fabaceae</taxon>
        <taxon>Cercidoideae</taxon>
        <taxon>Cercideae</taxon>
        <taxon>Bauhiniinae</taxon>
        <taxon>Bauhinia</taxon>
    </lineage>
</organism>
<dbReference type="EMBL" id="CM039428">
    <property type="protein sequence ID" value="KAI4352609.1"/>
    <property type="molecule type" value="Genomic_DNA"/>
</dbReference>
<reference evidence="1 2" key="1">
    <citation type="journal article" date="2022" name="DNA Res.">
        <title>Chromosomal-level genome assembly of the orchid tree Bauhinia variegata (Leguminosae; Cercidoideae) supports the allotetraploid origin hypothesis of Bauhinia.</title>
        <authorList>
            <person name="Zhong Y."/>
            <person name="Chen Y."/>
            <person name="Zheng D."/>
            <person name="Pang J."/>
            <person name="Liu Y."/>
            <person name="Luo S."/>
            <person name="Meng S."/>
            <person name="Qian L."/>
            <person name="Wei D."/>
            <person name="Dai S."/>
            <person name="Zhou R."/>
        </authorList>
    </citation>
    <scope>NUCLEOTIDE SEQUENCE [LARGE SCALE GENOMIC DNA]</scope>
    <source>
        <strain evidence="1">BV-YZ2020</strain>
    </source>
</reference>
<keyword evidence="2" id="KW-1185">Reference proteome</keyword>
<sequence length="523" mass="59340">MSDHYGLPDLRQLISGRTHLRTNPLLQEPLAIHCSLGSSPAPPPNSYEHVIAGDVFSRGFAQFPLHDYSSSVNPTNASTTSSGSDAFCSIEAAEKGWLGFDAGLNNRWPRQETLSLLEIRSRLDSKFRETNQKGPLWNEVSRIMGEEYGYQRSGKKCKEKFENLYKYYKKTKEGKAGRQDGKHYRFFRQLEAICGETSSNHAASTSPETLTHNYGNRNTNNIVTPFDQTPSITINQDSDAALPHNHNLKCSESLSISNSSEFETSSSDNNDEDLSAIAYMMKQSRNIEKQKGLNCQRQVQGRERRRNWKAKVEELVDTQMKKLIETQDAWMEKMLSVIEHREQEMATKEEERKKRESMRFDREVHELWAKERAWVEARDAALMEVVKKHMGKGSLESLPLAEPKNIENKSHEENYPCEAGDLSNNGWTELEISNLIQLKNGFEMRFQQESGYLENGVVWEEIAGKMACLGFDRSAKECKQIWDEISMSLSKTRPLSVGLHLTDNDLSRSSSNAAAAGSRSGYA</sequence>
<evidence type="ECO:0000313" key="2">
    <source>
        <dbReference type="Proteomes" id="UP000828941"/>
    </source>
</evidence>
<gene>
    <name evidence="1" type="ORF">L6164_006845</name>
</gene>
<dbReference type="Proteomes" id="UP000828941">
    <property type="component" value="Chromosome 3"/>
</dbReference>
<name>A0ACB9PXJ3_BAUVA</name>